<name>A0ABN6ZDD6_9BACE</name>
<organism evidence="7 8">
    <name type="scientific">Bacteroides sedimenti</name>
    <dbReference type="NCBI Taxonomy" id="2136147"/>
    <lineage>
        <taxon>Bacteria</taxon>
        <taxon>Pseudomonadati</taxon>
        <taxon>Bacteroidota</taxon>
        <taxon>Bacteroidia</taxon>
        <taxon>Bacteroidales</taxon>
        <taxon>Bacteroidaceae</taxon>
        <taxon>Bacteroides</taxon>
    </lineage>
</organism>
<evidence type="ECO:0000256" key="5">
    <source>
        <dbReference type="ARBA" id="ARBA00023237"/>
    </source>
</evidence>
<feature type="domain" description="RagB/SusD" evidence="6">
    <location>
        <begin position="304"/>
        <end position="605"/>
    </location>
</feature>
<evidence type="ECO:0000313" key="8">
    <source>
        <dbReference type="Proteomes" id="UP001496674"/>
    </source>
</evidence>
<accession>A0ABN6ZDD6</accession>
<dbReference type="EMBL" id="AP028055">
    <property type="protein sequence ID" value="BEH00090.1"/>
    <property type="molecule type" value="Genomic_DNA"/>
</dbReference>
<comment type="subcellular location">
    <subcellularLocation>
        <location evidence="1">Cell outer membrane</location>
    </subcellularLocation>
</comment>
<evidence type="ECO:0000313" key="7">
    <source>
        <dbReference type="EMBL" id="BEH00090.1"/>
    </source>
</evidence>
<keyword evidence="5" id="KW-0998">Cell outer membrane</keyword>
<dbReference type="SUPFAM" id="SSF48452">
    <property type="entry name" value="TPR-like"/>
    <property type="match status" value="1"/>
</dbReference>
<evidence type="ECO:0000256" key="4">
    <source>
        <dbReference type="ARBA" id="ARBA00023136"/>
    </source>
</evidence>
<dbReference type="InterPro" id="IPR012944">
    <property type="entry name" value="SusD_RagB_dom"/>
</dbReference>
<sequence>MKKNILTLLSAVILIITGCNDNVLDRPQLNKLDDANYWVNENNLRLFANGYYTNFLVGYNSGWGTDYAPLRGYNFSDDFVTSNVQPNFESSIPDSRSSSTWMSEYNGPSWYFGWVRKSNLFINRIENVAKPNLTKEAFSHWLGIAKFFKALDYSMLVASFGDVPYYPKSFNETDYAEMYKERTPRGEVMDSVYANFKYALDNVRANDGSQYVNKYVVAGFIARWMLFEGTWQKYHKNDQARAKKYLEFARDAAEIVINSNKYAIASDFRSLFGSEDLSANKECLIYRQYDASQSVTHHVASYSNGNEAQSPAPNLSLVKAFICNDGKVWQNSSVANADSFNLANLIKTRDPRFEATFWNIPKVESVSLLYACKFIDREGTNYVGKTVPAKYGSNTNTNDYPILRYSEVLLNWIEAKAELATLGGSAVTQADIDKSINQIRNRPLDAVAISRGVTKTAPMQLASLPNDPDRDSDVPALIWEIRRERRMEFVFEHSRLLDIKRWKKINYMNCTTHPDNLAGVWVNFPKEVPAYLEKAKIGILKVKNAAGNIITYDGTNASQMVGFYIPEGAKDRNAFDDRVYLSPIGKTQIDLYSAKGYTISQTPLWQ</sequence>
<proteinExistence type="inferred from homology"/>
<dbReference type="RefSeq" id="WP_353331129.1">
    <property type="nucleotide sequence ID" value="NZ_AP028055.1"/>
</dbReference>
<evidence type="ECO:0000256" key="3">
    <source>
        <dbReference type="ARBA" id="ARBA00022729"/>
    </source>
</evidence>
<keyword evidence="4" id="KW-0472">Membrane</keyword>
<evidence type="ECO:0000256" key="2">
    <source>
        <dbReference type="ARBA" id="ARBA00006275"/>
    </source>
</evidence>
<evidence type="ECO:0000256" key="1">
    <source>
        <dbReference type="ARBA" id="ARBA00004442"/>
    </source>
</evidence>
<dbReference type="InterPro" id="IPR011990">
    <property type="entry name" value="TPR-like_helical_dom_sf"/>
</dbReference>
<keyword evidence="3" id="KW-0732">Signal</keyword>
<reference evidence="7 8" key="1">
    <citation type="submission" date="2023-04" db="EMBL/GenBank/DDBJ databases">
        <title>Draft genome sequence of acteroides sedimenti strain YN3PY1.</title>
        <authorList>
            <person name="Yoshida N."/>
        </authorList>
    </citation>
    <scope>NUCLEOTIDE SEQUENCE [LARGE SCALE GENOMIC DNA]</scope>
    <source>
        <strain evidence="7 8">YN3PY1</strain>
    </source>
</reference>
<dbReference type="PROSITE" id="PS51257">
    <property type="entry name" value="PROKAR_LIPOPROTEIN"/>
    <property type="match status" value="1"/>
</dbReference>
<protein>
    <recommendedName>
        <fullName evidence="6">RagB/SusD domain-containing protein</fullName>
    </recommendedName>
</protein>
<evidence type="ECO:0000259" key="6">
    <source>
        <dbReference type="Pfam" id="PF07980"/>
    </source>
</evidence>
<keyword evidence="8" id="KW-1185">Reference proteome</keyword>
<dbReference type="Pfam" id="PF07980">
    <property type="entry name" value="SusD_RagB"/>
    <property type="match status" value="1"/>
</dbReference>
<dbReference type="Proteomes" id="UP001496674">
    <property type="component" value="Chromosome"/>
</dbReference>
<dbReference type="Gene3D" id="1.25.40.390">
    <property type="match status" value="1"/>
</dbReference>
<gene>
    <name evidence="7" type="ORF">BSYN_23540</name>
</gene>
<comment type="similarity">
    <text evidence="2">Belongs to the SusD family.</text>
</comment>